<feature type="region of interest" description="Disordered" evidence="13">
    <location>
        <begin position="758"/>
        <end position="780"/>
    </location>
</feature>
<dbReference type="GO" id="GO:0046872">
    <property type="term" value="F:metal ion binding"/>
    <property type="evidence" value="ECO:0007669"/>
    <property type="project" value="UniProtKB-KW"/>
</dbReference>
<dbReference type="SUPFAM" id="SSF52540">
    <property type="entry name" value="P-loop containing nucleoside triphosphate hydrolases"/>
    <property type="match status" value="1"/>
</dbReference>
<dbReference type="GO" id="GO:0006457">
    <property type="term" value="P:protein folding"/>
    <property type="evidence" value="ECO:0007669"/>
    <property type="project" value="EnsemblFungi"/>
</dbReference>
<dbReference type="InterPro" id="IPR003593">
    <property type="entry name" value="AAA+_ATPase"/>
</dbReference>
<dbReference type="Gene3D" id="1.10.8.60">
    <property type="match status" value="1"/>
</dbReference>
<dbReference type="InterPro" id="IPR037219">
    <property type="entry name" value="Peptidase_M41-like"/>
</dbReference>
<dbReference type="Gene3D" id="3.40.50.300">
    <property type="entry name" value="P-loop containing nucleotide triphosphate hydrolases"/>
    <property type="match status" value="1"/>
</dbReference>
<dbReference type="PANTHER" id="PTHR23076">
    <property type="entry name" value="METALLOPROTEASE M41 FTSH"/>
    <property type="match status" value="1"/>
</dbReference>
<evidence type="ECO:0000256" key="9">
    <source>
        <dbReference type="ARBA" id="ARBA00022833"/>
    </source>
</evidence>
<evidence type="ECO:0000256" key="8">
    <source>
        <dbReference type="ARBA" id="ARBA00022801"/>
    </source>
</evidence>
<evidence type="ECO:0000256" key="10">
    <source>
        <dbReference type="ARBA" id="ARBA00022840"/>
    </source>
</evidence>
<comment type="similarity">
    <text evidence="4">In the N-terminal section; belongs to the AAA ATPase family.</text>
</comment>
<dbReference type="Pfam" id="PF21232">
    <property type="entry name" value="Yme1-like_N"/>
    <property type="match status" value="1"/>
</dbReference>
<dbReference type="GO" id="GO:0005524">
    <property type="term" value="F:ATP binding"/>
    <property type="evidence" value="ECO:0007669"/>
    <property type="project" value="UniProtKB-KW"/>
</dbReference>
<dbReference type="InterPro" id="IPR027417">
    <property type="entry name" value="P-loop_NTPase"/>
</dbReference>
<dbReference type="SUPFAM" id="SSF140990">
    <property type="entry name" value="FtsH protease domain-like"/>
    <property type="match status" value="1"/>
</dbReference>
<evidence type="ECO:0000313" key="17">
    <source>
        <dbReference type="Proteomes" id="UP000186594"/>
    </source>
</evidence>
<dbReference type="GO" id="GO:0031942">
    <property type="term" value="C:i-AAA complex"/>
    <property type="evidence" value="ECO:0007669"/>
    <property type="project" value="EnsemblFungi"/>
</dbReference>
<dbReference type="Proteomes" id="UP000186594">
    <property type="component" value="Unassembled WGS sequence"/>
</dbReference>
<dbReference type="OrthoDB" id="1413014at2759"/>
<keyword evidence="14" id="KW-0812">Transmembrane</keyword>
<dbReference type="GO" id="GO:0030150">
    <property type="term" value="P:protein import into mitochondrial matrix"/>
    <property type="evidence" value="ECO:0007669"/>
    <property type="project" value="EnsemblFungi"/>
</dbReference>
<feature type="compositionally biased region" description="Polar residues" evidence="13">
    <location>
        <begin position="236"/>
        <end position="247"/>
    </location>
</feature>
<dbReference type="Pfam" id="PF00004">
    <property type="entry name" value="AAA"/>
    <property type="match status" value="1"/>
</dbReference>
<dbReference type="HAMAP" id="MF_01458">
    <property type="entry name" value="FtsH"/>
    <property type="match status" value="1"/>
</dbReference>
<evidence type="ECO:0000256" key="2">
    <source>
        <dbReference type="ARBA" id="ARBA00004370"/>
    </source>
</evidence>
<evidence type="ECO:0000313" key="16">
    <source>
        <dbReference type="EMBL" id="OLL24423.1"/>
    </source>
</evidence>
<evidence type="ECO:0000256" key="4">
    <source>
        <dbReference type="ARBA" id="ARBA00010550"/>
    </source>
</evidence>
<sequence>MRGQSTATLLQQVIAGTINSRNALSSVAPTRSFTLAAVRQMGYASTAPAIRTTQKRCTLVVPSLTHPPKTVAYFGCNGLACRAYSNARVRMPSIQATLPHPLVYSSISSLGIATRHPRYPPSRLLSFPSTGRSSRSSPFRSVSTVRRPVPNPLLARLEALANENPHNPAHQARLYKELLKRNYPELVISRFRQSDIAVDEECERFYQHAIDKLGQQEADHAEEMSESMTSTASASFPSDSTRSARSTTPSVQEIIAGFSRHPIPIKVLESNWGRRFRYFKYIVGIGVSSLICFTVMTAFIEGASILRVLQMDNENNIGMTEASPARFSDVHGIDEAKEELEEVVAFLKDPAKFTNLGGKMPKGVLLTGPPGTGKTLLARAVAGEAGVPFFFMSGSEFDEVFVGVGAKRVRELFALAKTKSPAIVFIDELDAVGHKRGAHANSWSNQTLNQLLVDLDGFEKNSGIVFIAATNFPELLDPALVRPGRFDKQVVVPLPDVRGRIQILEHYMKDIKFGKDVNTTILARGTAGFSGADLANLVNQAAIRGSWLGSRAVSMQHLEWAKDKIMMGSERKSMIISEKEKWKTAIHEAGHAVVSKLVPDAMPLHKVTIIPRGNALGLTHSLPDEDHLNETKHSAFAQIAVAMGGRVAEELEFDELSSGAASDFSQATRIARAMVCDWGMSATLGPVHFRTKRQEMQHSEKVAEQIDEEIRTILVEQYGIAKTLLQANQSALRRVAKALMVYETLEAEEVGMLIDGKAMTRTPPSSRMTSREELDRKIEEKKLGAKAGGRLW</sequence>
<feature type="compositionally biased region" description="Low complexity" evidence="13">
    <location>
        <begin position="226"/>
        <end position="235"/>
    </location>
</feature>
<dbReference type="OMA" id="RATIDVC"/>
<evidence type="ECO:0000256" key="1">
    <source>
        <dbReference type="ARBA" id="ARBA00001947"/>
    </source>
</evidence>
<keyword evidence="7" id="KW-0547">Nucleotide-binding</keyword>
<comment type="subcellular location">
    <subcellularLocation>
        <location evidence="2">Membrane</location>
    </subcellularLocation>
</comment>
<dbReference type="InterPro" id="IPR048438">
    <property type="entry name" value="Yme1-like_N"/>
</dbReference>
<keyword evidence="14" id="KW-1133">Transmembrane helix</keyword>
<evidence type="ECO:0000256" key="7">
    <source>
        <dbReference type="ARBA" id="ARBA00022741"/>
    </source>
</evidence>
<name>A0A1U7LPA6_NEOID</name>
<dbReference type="InterPro" id="IPR005936">
    <property type="entry name" value="FtsH"/>
</dbReference>
<keyword evidence="10" id="KW-0067">ATP-binding</keyword>
<dbReference type="GO" id="GO:0045041">
    <property type="term" value="P:protein import into mitochondrial intermembrane space"/>
    <property type="evidence" value="ECO:0007669"/>
    <property type="project" value="EnsemblFungi"/>
</dbReference>
<evidence type="ECO:0000256" key="14">
    <source>
        <dbReference type="SAM" id="Phobius"/>
    </source>
</evidence>
<dbReference type="SMART" id="SM00382">
    <property type="entry name" value="AAA"/>
    <property type="match status" value="1"/>
</dbReference>
<accession>A0A1U7LPA6</accession>
<dbReference type="CDD" id="cd19501">
    <property type="entry name" value="RecA-like_FtsH"/>
    <property type="match status" value="1"/>
</dbReference>
<dbReference type="GO" id="GO:0007005">
    <property type="term" value="P:mitochondrion organization"/>
    <property type="evidence" value="ECO:0007669"/>
    <property type="project" value="TreeGrafter"/>
</dbReference>
<feature type="compositionally biased region" description="Low complexity" evidence="13">
    <location>
        <begin position="126"/>
        <end position="144"/>
    </location>
</feature>
<dbReference type="GO" id="GO:0141164">
    <property type="term" value="P:mitochondrial protein quality control"/>
    <property type="evidence" value="ECO:0007669"/>
    <property type="project" value="EnsemblFungi"/>
</dbReference>
<keyword evidence="9" id="KW-0862">Zinc</keyword>
<evidence type="ECO:0000256" key="13">
    <source>
        <dbReference type="SAM" id="MobiDB-lite"/>
    </source>
</evidence>
<dbReference type="InterPro" id="IPR041569">
    <property type="entry name" value="AAA_lid_3"/>
</dbReference>
<evidence type="ECO:0000256" key="12">
    <source>
        <dbReference type="ARBA" id="ARBA00023136"/>
    </source>
</evidence>
<evidence type="ECO:0000256" key="3">
    <source>
        <dbReference type="ARBA" id="ARBA00010044"/>
    </source>
</evidence>
<evidence type="ECO:0000259" key="15">
    <source>
        <dbReference type="SMART" id="SM00382"/>
    </source>
</evidence>
<organism evidence="16 17">
    <name type="scientific">Neolecta irregularis (strain DAH-3)</name>
    <dbReference type="NCBI Taxonomy" id="1198029"/>
    <lineage>
        <taxon>Eukaryota</taxon>
        <taxon>Fungi</taxon>
        <taxon>Dikarya</taxon>
        <taxon>Ascomycota</taxon>
        <taxon>Taphrinomycotina</taxon>
        <taxon>Neolectales</taxon>
        <taxon>Neolectaceae</taxon>
        <taxon>Neolecta</taxon>
    </lineage>
</organism>
<dbReference type="FunFam" id="1.10.8.60:FF:000001">
    <property type="entry name" value="ATP-dependent zinc metalloprotease FtsH"/>
    <property type="match status" value="1"/>
</dbReference>
<gene>
    <name evidence="16" type="ORF">NEOLI_001729</name>
</gene>
<dbReference type="Pfam" id="PF01434">
    <property type="entry name" value="Peptidase_M41"/>
    <property type="match status" value="1"/>
</dbReference>
<feature type="transmembrane region" description="Helical" evidence="14">
    <location>
        <begin position="278"/>
        <end position="300"/>
    </location>
</feature>
<keyword evidence="6" id="KW-0479">Metal-binding</keyword>
<evidence type="ECO:0000256" key="6">
    <source>
        <dbReference type="ARBA" id="ARBA00022723"/>
    </source>
</evidence>
<evidence type="ECO:0000256" key="11">
    <source>
        <dbReference type="ARBA" id="ARBA00023049"/>
    </source>
</evidence>
<comment type="cofactor">
    <cofactor evidence="1">
        <name>Zn(2+)</name>
        <dbReference type="ChEBI" id="CHEBI:29105"/>
    </cofactor>
</comment>
<protein>
    <submittedName>
        <fullName evidence="16">Mitochondrial inner membrane i-AAA protease supercomplex subunit YME1</fullName>
    </submittedName>
</protein>
<comment type="similarity">
    <text evidence="3">In the C-terminal section; belongs to the peptidase M41 family.</text>
</comment>
<dbReference type="FunFam" id="1.20.58.760:FF:000001">
    <property type="entry name" value="ATP-dependent zinc metalloprotease FtsH"/>
    <property type="match status" value="1"/>
</dbReference>
<dbReference type="GO" id="GO:0004222">
    <property type="term" value="F:metalloendopeptidase activity"/>
    <property type="evidence" value="ECO:0007669"/>
    <property type="project" value="InterPro"/>
</dbReference>
<dbReference type="GO" id="GO:0033619">
    <property type="term" value="P:membrane protein proteolysis"/>
    <property type="evidence" value="ECO:0007669"/>
    <property type="project" value="EnsemblFungi"/>
</dbReference>
<feature type="region of interest" description="Disordered" evidence="13">
    <location>
        <begin position="125"/>
        <end position="144"/>
    </location>
</feature>
<keyword evidence="8" id="KW-0378">Hydrolase</keyword>
<dbReference type="InterPro" id="IPR003959">
    <property type="entry name" value="ATPase_AAA_core"/>
</dbReference>
<evidence type="ECO:0000256" key="5">
    <source>
        <dbReference type="ARBA" id="ARBA00022670"/>
    </source>
</evidence>
<dbReference type="Gene3D" id="1.20.58.760">
    <property type="entry name" value="Peptidase M41"/>
    <property type="match status" value="1"/>
</dbReference>
<dbReference type="GO" id="GO:0004176">
    <property type="term" value="F:ATP-dependent peptidase activity"/>
    <property type="evidence" value="ECO:0007669"/>
    <property type="project" value="EnsemblFungi"/>
</dbReference>
<dbReference type="EMBL" id="LXFE01000826">
    <property type="protein sequence ID" value="OLL24423.1"/>
    <property type="molecule type" value="Genomic_DNA"/>
</dbReference>
<proteinExistence type="inferred from homology"/>
<dbReference type="STRING" id="1198029.A0A1U7LPA6"/>
<dbReference type="FunFam" id="3.40.50.300:FF:000175">
    <property type="entry name" value="ATP-dependent zinc metalloprotease FTSH 4"/>
    <property type="match status" value="1"/>
</dbReference>
<keyword evidence="11" id="KW-0482">Metalloprotease</keyword>
<reference evidence="16 17" key="1">
    <citation type="submission" date="2016-04" db="EMBL/GenBank/DDBJ databases">
        <title>Evolutionary innovation and constraint leading to complex multicellularity in the Ascomycota.</title>
        <authorList>
            <person name="Cisse O."/>
            <person name="Nguyen A."/>
            <person name="Hewitt D.A."/>
            <person name="Jedd G."/>
            <person name="Stajich J.E."/>
        </authorList>
    </citation>
    <scope>NUCLEOTIDE SEQUENCE [LARGE SCALE GENOMIC DNA]</scope>
    <source>
        <strain evidence="16 17">DAH-3</strain>
    </source>
</reference>
<feature type="domain" description="AAA+ ATPase" evidence="15">
    <location>
        <begin position="360"/>
        <end position="496"/>
    </location>
</feature>
<keyword evidence="12 14" id="KW-0472">Membrane</keyword>
<comment type="caution">
    <text evidence="16">The sequence shown here is derived from an EMBL/GenBank/DDBJ whole genome shotgun (WGS) entry which is preliminary data.</text>
</comment>
<dbReference type="AlphaFoldDB" id="A0A1U7LPA6"/>
<keyword evidence="5 16" id="KW-0645">Protease</keyword>
<keyword evidence="17" id="KW-1185">Reference proteome</keyword>
<feature type="region of interest" description="Disordered" evidence="13">
    <location>
        <begin position="216"/>
        <end position="247"/>
    </location>
</feature>
<dbReference type="PANTHER" id="PTHR23076:SF97">
    <property type="entry name" value="ATP-DEPENDENT ZINC METALLOPROTEASE YME1L1"/>
    <property type="match status" value="1"/>
</dbReference>
<dbReference type="NCBIfam" id="TIGR01241">
    <property type="entry name" value="FtsH_fam"/>
    <property type="match status" value="1"/>
</dbReference>
<feature type="compositionally biased region" description="Basic and acidic residues" evidence="13">
    <location>
        <begin position="769"/>
        <end position="780"/>
    </location>
</feature>
<dbReference type="Pfam" id="PF17862">
    <property type="entry name" value="AAA_lid_3"/>
    <property type="match status" value="1"/>
</dbReference>
<dbReference type="GO" id="GO:0016887">
    <property type="term" value="F:ATP hydrolysis activity"/>
    <property type="evidence" value="ECO:0007669"/>
    <property type="project" value="InterPro"/>
</dbReference>
<dbReference type="InterPro" id="IPR000642">
    <property type="entry name" value="Peptidase_M41"/>
</dbReference>